<organism evidence="1 2">
    <name type="scientific">Durusdinium trenchii</name>
    <dbReference type="NCBI Taxonomy" id="1381693"/>
    <lineage>
        <taxon>Eukaryota</taxon>
        <taxon>Sar</taxon>
        <taxon>Alveolata</taxon>
        <taxon>Dinophyceae</taxon>
        <taxon>Suessiales</taxon>
        <taxon>Symbiodiniaceae</taxon>
        <taxon>Durusdinium</taxon>
    </lineage>
</organism>
<reference evidence="1 2" key="1">
    <citation type="submission" date="2024-02" db="EMBL/GenBank/DDBJ databases">
        <authorList>
            <person name="Chen Y."/>
            <person name="Shah S."/>
            <person name="Dougan E. K."/>
            <person name="Thang M."/>
            <person name="Chan C."/>
        </authorList>
    </citation>
    <scope>NUCLEOTIDE SEQUENCE [LARGE SCALE GENOMIC DNA]</scope>
</reference>
<proteinExistence type="predicted"/>
<gene>
    <name evidence="1" type="ORF">CCMP2556_LOCUS9250</name>
</gene>
<comment type="caution">
    <text evidence="1">The sequence shown here is derived from an EMBL/GenBank/DDBJ whole genome shotgun (WGS) entry which is preliminary data.</text>
</comment>
<dbReference type="Proteomes" id="UP001642484">
    <property type="component" value="Unassembled WGS sequence"/>
</dbReference>
<sequence>MANFLVRETLGYEEFSEALTRIWEEKMKPALRLLMLLLLNRLVTKPEAWAAAGLGMEGGGVHFFVPLLARVLKLMMHGESSDSADFIHGLTERWLSDKAAFESREVDDFCNQVGIQLTFPAEKASWAHGVKDMKMTASAIQIDQPSVTFMLAPAALNSTNCTKHYSSCTNGAVLYKMATAMIQLNGDRSLIFFPGKTSPTSPTKCLENMNKKSLIYQINLILTKLSFHFAELALNNKYLLLEQGEVNHGDAKWINNMVIEENKSWACFEAIMGDYPDVTTMEFEIELHLPPAAKAISSKKLDCLLVKKMRDSESEVIFSKLSPEHRALFTGAKTKEVNSFLQNQAVRKSLNDAELQWPSVQAYQWGTANLVQAEKQPAERVLERFNVARVNRPGGDPTGSVIAMVLLSWRGWELERKAIGFQVVLEGEDVNFRVKLLWGELHGAASVMGRVTQPRESVMRVGAPLRWLASDYDLADSMTKKRPDCRTGLAKYLAKRLALQENALTAVEGMTDAWEKAIDYFIGDTQQAVRFSVASKMDAVKGSFDRTEDSINGAWFEHFDIGHFGVARELFRLFVEAGHGMNKLLAIAKTALVP</sequence>
<accession>A0ABP0J285</accession>
<protein>
    <submittedName>
        <fullName evidence="1">Uncharacterized protein</fullName>
    </submittedName>
</protein>
<evidence type="ECO:0000313" key="2">
    <source>
        <dbReference type="Proteomes" id="UP001642484"/>
    </source>
</evidence>
<evidence type="ECO:0000313" key="1">
    <source>
        <dbReference type="EMBL" id="CAK9008443.1"/>
    </source>
</evidence>
<keyword evidence="2" id="KW-1185">Reference proteome</keyword>
<name>A0ABP0J285_9DINO</name>
<dbReference type="EMBL" id="CAXAMN010004258">
    <property type="protein sequence ID" value="CAK9008443.1"/>
    <property type="molecule type" value="Genomic_DNA"/>
</dbReference>